<reference evidence="2" key="1">
    <citation type="submission" date="2019-08" db="EMBL/GenBank/DDBJ databases">
        <authorList>
            <person name="Kucharzyk K."/>
            <person name="Murdoch R.W."/>
            <person name="Higgins S."/>
            <person name="Loffler F."/>
        </authorList>
    </citation>
    <scope>NUCLEOTIDE SEQUENCE</scope>
</reference>
<dbReference type="Gene3D" id="2.60.410.10">
    <property type="entry name" value="D-Ala-D-Ala carboxypeptidase, C-terminal domain"/>
    <property type="match status" value="1"/>
</dbReference>
<evidence type="ECO:0000259" key="1">
    <source>
        <dbReference type="Pfam" id="PF07943"/>
    </source>
</evidence>
<sequence length="66" mass="7230">MNDVKASIQLCENVEAPVEAGQVLGEMTVTVKGEVREIIPLVAGETVNRISIPGIFEKFMHILFMS</sequence>
<accession>A0A645A721</accession>
<organism evidence="2">
    <name type="scientific">bioreactor metagenome</name>
    <dbReference type="NCBI Taxonomy" id="1076179"/>
    <lineage>
        <taxon>unclassified sequences</taxon>
        <taxon>metagenomes</taxon>
        <taxon>ecological metagenomes</taxon>
    </lineage>
</organism>
<dbReference type="SUPFAM" id="SSF69189">
    <property type="entry name" value="Penicillin-binding protein associated domain"/>
    <property type="match status" value="1"/>
</dbReference>
<feature type="domain" description="Peptidase S11 D-Ala-D-Ala carboxypeptidase A C-terminal" evidence="1">
    <location>
        <begin position="2"/>
        <end position="48"/>
    </location>
</feature>
<proteinExistence type="predicted"/>
<name>A0A645A721_9ZZZZ</name>
<evidence type="ECO:0000313" key="2">
    <source>
        <dbReference type="EMBL" id="MPM48857.1"/>
    </source>
</evidence>
<dbReference type="EMBL" id="VSSQ01012282">
    <property type="protein sequence ID" value="MPM48857.1"/>
    <property type="molecule type" value="Genomic_DNA"/>
</dbReference>
<dbReference type="InterPro" id="IPR037167">
    <property type="entry name" value="Peptidase_S11_C_sf"/>
</dbReference>
<dbReference type="GO" id="GO:0009002">
    <property type="term" value="F:serine-type D-Ala-D-Ala carboxypeptidase activity"/>
    <property type="evidence" value="ECO:0007669"/>
    <property type="project" value="InterPro"/>
</dbReference>
<comment type="caution">
    <text evidence="2">The sequence shown here is derived from an EMBL/GenBank/DDBJ whole genome shotgun (WGS) entry which is preliminary data.</text>
</comment>
<dbReference type="GO" id="GO:0006508">
    <property type="term" value="P:proteolysis"/>
    <property type="evidence" value="ECO:0007669"/>
    <property type="project" value="InterPro"/>
</dbReference>
<dbReference type="InterPro" id="IPR012907">
    <property type="entry name" value="Peptidase_S11_C"/>
</dbReference>
<protein>
    <recommendedName>
        <fullName evidence="1">Peptidase S11 D-Ala-D-Ala carboxypeptidase A C-terminal domain-containing protein</fullName>
    </recommendedName>
</protein>
<dbReference type="AlphaFoldDB" id="A0A645A721"/>
<gene>
    <name evidence="2" type="ORF">SDC9_95584</name>
</gene>
<dbReference type="InterPro" id="IPR015956">
    <property type="entry name" value="Peniciliin-bd_prot_C_sf"/>
</dbReference>
<dbReference type="Pfam" id="PF07943">
    <property type="entry name" value="PBP5_C"/>
    <property type="match status" value="1"/>
</dbReference>